<protein>
    <recommendedName>
        <fullName evidence="5">Protein DSE2</fullName>
    </recommendedName>
</protein>
<keyword evidence="2" id="KW-0732">Signal</keyword>
<sequence length="222" mass="23559">MKFQLKSILSSVAFLLAAVKADEVKLFTSDGVVYSYAVVTSTIAPPSVRVETHYYTTFRVRETTLADSEVQTTTEKIISASETTSPVESPYSSTTPTFSSPSSSQTEESRSISTLMPSSVVSLTTNTGFTSSSSSSTSFSQSSSSAISIVSTSSQSASPTVSSVDGSSTTRTTVTGTDGKCTVYYDDAEYYSTVYLTEPNQSVDAATTITSTRLVYETLTLN</sequence>
<feature type="region of interest" description="Disordered" evidence="1">
    <location>
        <begin position="78"/>
        <end position="115"/>
    </location>
</feature>
<feature type="region of interest" description="Disordered" evidence="1">
    <location>
        <begin position="151"/>
        <end position="178"/>
    </location>
</feature>
<proteinExistence type="predicted"/>
<evidence type="ECO:0000313" key="3">
    <source>
        <dbReference type="EMBL" id="QLL34564.1"/>
    </source>
</evidence>
<organism evidence="3 4">
    <name type="scientific">Torulaspora globosa</name>
    <dbReference type="NCBI Taxonomy" id="48254"/>
    <lineage>
        <taxon>Eukaryota</taxon>
        <taxon>Fungi</taxon>
        <taxon>Dikarya</taxon>
        <taxon>Ascomycota</taxon>
        <taxon>Saccharomycotina</taxon>
        <taxon>Saccharomycetes</taxon>
        <taxon>Saccharomycetales</taxon>
        <taxon>Saccharomycetaceae</taxon>
        <taxon>Torulaspora</taxon>
    </lineage>
</organism>
<dbReference type="AlphaFoldDB" id="A0A7G3ZM28"/>
<name>A0A7G3ZM28_9SACH</name>
<evidence type="ECO:0000313" key="4">
    <source>
        <dbReference type="Proteomes" id="UP000515788"/>
    </source>
</evidence>
<dbReference type="KEGG" id="tgb:HG536_0G04260"/>
<dbReference type="RefSeq" id="XP_037141238.1">
    <property type="nucleotide sequence ID" value="XM_037285342.1"/>
</dbReference>
<feature type="chain" id="PRO_5028804481" description="Protein DSE2" evidence="2">
    <location>
        <begin position="22"/>
        <end position="222"/>
    </location>
</feature>
<feature type="signal peptide" evidence="2">
    <location>
        <begin position="1"/>
        <end position="21"/>
    </location>
</feature>
<evidence type="ECO:0000256" key="2">
    <source>
        <dbReference type="SAM" id="SignalP"/>
    </source>
</evidence>
<dbReference type="OrthoDB" id="4036676at2759"/>
<feature type="compositionally biased region" description="Polar residues" evidence="1">
    <location>
        <begin position="78"/>
        <end position="87"/>
    </location>
</feature>
<dbReference type="InterPro" id="IPR026225">
    <property type="entry name" value="DSE2"/>
</dbReference>
<keyword evidence="4" id="KW-1185">Reference proteome</keyword>
<reference evidence="3 4" key="1">
    <citation type="submission" date="2020-06" db="EMBL/GenBank/DDBJ databases">
        <title>The yeast mating-type switching endonuclease HO is a domesticated member of an unorthodox homing genetic element family.</title>
        <authorList>
            <person name="Coughlan A.Y."/>
            <person name="Lombardi L."/>
            <person name="Braun-Galleani S."/>
            <person name="Martos A.R."/>
            <person name="Galeote V."/>
            <person name="Bigey F."/>
            <person name="Dequin S."/>
            <person name="Byrne K.P."/>
            <person name="Wolfe K.H."/>
        </authorList>
    </citation>
    <scope>NUCLEOTIDE SEQUENCE [LARGE SCALE GENOMIC DNA]</scope>
    <source>
        <strain evidence="3 4">CBS764</strain>
    </source>
</reference>
<dbReference type="Proteomes" id="UP000515788">
    <property type="component" value="Chromosome 7"/>
</dbReference>
<evidence type="ECO:0008006" key="5">
    <source>
        <dbReference type="Google" id="ProtNLM"/>
    </source>
</evidence>
<dbReference type="GeneID" id="59327805"/>
<evidence type="ECO:0000256" key="1">
    <source>
        <dbReference type="SAM" id="MobiDB-lite"/>
    </source>
</evidence>
<dbReference type="EMBL" id="CP059252">
    <property type="protein sequence ID" value="QLL34564.1"/>
    <property type="molecule type" value="Genomic_DNA"/>
</dbReference>
<feature type="compositionally biased region" description="Low complexity" evidence="1">
    <location>
        <begin position="88"/>
        <end position="114"/>
    </location>
</feature>
<gene>
    <name evidence="3" type="ORF">HG536_0G04260</name>
</gene>
<dbReference type="PRINTS" id="PR02066">
    <property type="entry name" value="DSEPROTEIN2"/>
</dbReference>
<accession>A0A7G3ZM28</accession>